<feature type="transmembrane region" description="Helical" evidence="7">
    <location>
        <begin position="20"/>
        <end position="39"/>
    </location>
</feature>
<feature type="transmembrane region" description="Helical" evidence="7">
    <location>
        <begin position="190"/>
        <end position="207"/>
    </location>
</feature>
<keyword evidence="4 7" id="KW-0812">Transmembrane</keyword>
<proteinExistence type="inferred from homology"/>
<evidence type="ECO:0000256" key="2">
    <source>
        <dbReference type="ARBA" id="ARBA00022475"/>
    </source>
</evidence>
<dbReference type="PANTHER" id="PTHR30589:SF0">
    <property type="entry name" value="PHOSPHATIDYLGLYCEROL--PROLIPOPROTEIN DIACYLGLYCERYL TRANSFERASE"/>
    <property type="match status" value="1"/>
</dbReference>
<protein>
    <recommendedName>
        <fullName evidence="7">Phosphatidylglycerol--prolipoprotein diacylglyceryl transferase</fullName>
        <ecNumber evidence="7">2.5.1.145</ecNumber>
    </recommendedName>
</protein>
<dbReference type="EC" id="2.5.1.145" evidence="7"/>
<keyword evidence="9" id="KW-1185">Reference proteome</keyword>
<dbReference type="GO" id="GO:0008961">
    <property type="term" value="F:phosphatidylglycerol-prolipoprotein diacylglyceryl transferase activity"/>
    <property type="evidence" value="ECO:0007669"/>
    <property type="project" value="UniProtKB-UniRule"/>
</dbReference>
<dbReference type="PANTHER" id="PTHR30589">
    <property type="entry name" value="PROLIPOPROTEIN DIACYLGLYCERYL TRANSFERASE"/>
    <property type="match status" value="1"/>
</dbReference>
<keyword evidence="2 7" id="KW-1003">Cell membrane</keyword>
<feature type="transmembrane region" description="Helical" evidence="7">
    <location>
        <begin position="92"/>
        <end position="112"/>
    </location>
</feature>
<keyword evidence="8" id="KW-0328">Glycosyltransferase</keyword>
<dbReference type="Proteomes" id="UP000035763">
    <property type="component" value="Unassembled WGS sequence"/>
</dbReference>
<evidence type="ECO:0000313" key="9">
    <source>
        <dbReference type="Proteomes" id="UP000035763"/>
    </source>
</evidence>
<dbReference type="UniPathway" id="UPA00664"/>
<keyword evidence="5 7" id="KW-1133">Transmembrane helix</keyword>
<keyword evidence="6 7" id="KW-0472">Membrane</keyword>
<name>W6JZ68_9MICO</name>
<dbReference type="InterPro" id="IPR001640">
    <property type="entry name" value="Lgt"/>
</dbReference>
<evidence type="ECO:0000256" key="1">
    <source>
        <dbReference type="ARBA" id="ARBA00007150"/>
    </source>
</evidence>
<dbReference type="STRING" id="1193182.BN11_380003"/>
<comment type="subcellular location">
    <subcellularLocation>
        <location evidence="7">Cell membrane</location>
        <topology evidence="7">Multi-pass membrane protein</topology>
    </subcellularLocation>
</comment>
<evidence type="ECO:0000256" key="3">
    <source>
        <dbReference type="ARBA" id="ARBA00022679"/>
    </source>
</evidence>
<dbReference type="HAMAP" id="MF_01147">
    <property type="entry name" value="Lgt"/>
    <property type="match status" value="1"/>
</dbReference>
<keyword evidence="8" id="KW-0449">Lipoprotein</keyword>
<dbReference type="RefSeq" id="WP_048694721.1">
    <property type="nucleotide sequence ID" value="NZ_HG764815.1"/>
</dbReference>
<sequence length="288" mass="31171">MITYIPSPTVGALHLGPLAIRGYALCILTGIVVAVWLAGRRLEHRGGKRTDALDIATWAVPFGIVGARIYHVLSSPEAYFGADGRLIDALKIWQGGLSVWGAIALGALGAWIGCRRAGVGFLDFADSAAPGIAIAQALGRWGNWFNNEVYGERTDVPWAVQIHQWDTATGSAVKDASGDPVVLGTFHPTFLYEAIFCLLLAIVLLMLDRRRAFAPGQLFALYVAGYPTFRIVLEKMRTDQATIILGQRINVWTSIAVFLLGVALYAWTGRRSRRGSAVSQGEKSLTTS</sequence>
<evidence type="ECO:0000313" key="8">
    <source>
        <dbReference type="EMBL" id="CCH74071.1"/>
    </source>
</evidence>
<comment type="similarity">
    <text evidence="1 7">Belongs to the Lgt family.</text>
</comment>
<feature type="transmembrane region" description="Helical" evidence="7">
    <location>
        <begin position="212"/>
        <end position="229"/>
    </location>
</feature>
<dbReference type="GO" id="GO:0042158">
    <property type="term" value="P:lipoprotein biosynthetic process"/>
    <property type="evidence" value="ECO:0007669"/>
    <property type="project" value="UniProtKB-UniRule"/>
</dbReference>
<dbReference type="PROSITE" id="PS01311">
    <property type="entry name" value="LGT"/>
    <property type="match status" value="1"/>
</dbReference>
<evidence type="ECO:0000256" key="7">
    <source>
        <dbReference type="HAMAP-Rule" id="MF_01147"/>
    </source>
</evidence>
<evidence type="ECO:0000256" key="4">
    <source>
        <dbReference type="ARBA" id="ARBA00022692"/>
    </source>
</evidence>
<comment type="catalytic activity">
    <reaction evidence="7">
        <text>L-cysteinyl-[prolipoprotein] + a 1,2-diacyl-sn-glycero-3-phospho-(1'-sn-glycerol) = an S-1,2-diacyl-sn-glyceryl-L-cysteinyl-[prolipoprotein] + sn-glycerol 1-phosphate + H(+)</text>
        <dbReference type="Rhea" id="RHEA:56712"/>
        <dbReference type="Rhea" id="RHEA-COMP:14679"/>
        <dbReference type="Rhea" id="RHEA-COMP:14680"/>
        <dbReference type="ChEBI" id="CHEBI:15378"/>
        <dbReference type="ChEBI" id="CHEBI:29950"/>
        <dbReference type="ChEBI" id="CHEBI:57685"/>
        <dbReference type="ChEBI" id="CHEBI:64716"/>
        <dbReference type="ChEBI" id="CHEBI:140658"/>
        <dbReference type="EC" id="2.5.1.145"/>
    </reaction>
</comment>
<comment type="caution">
    <text evidence="8">The sequence shown here is derived from an EMBL/GenBank/DDBJ whole genome shotgun (WGS) entry which is preliminary data.</text>
</comment>
<keyword evidence="3 7" id="KW-0808">Transferase</keyword>
<feature type="transmembrane region" description="Helical" evidence="7">
    <location>
        <begin position="249"/>
        <end position="267"/>
    </location>
</feature>
<organism evidence="8 9">
    <name type="scientific">Nostocoides australiense Ben110</name>
    <dbReference type="NCBI Taxonomy" id="1193182"/>
    <lineage>
        <taxon>Bacteria</taxon>
        <taxon>Bacillati</taxon>
        <taxon>Actinomycetota</taxon>
        <taxon>Actinomycetes</taxon>
        <taxon>Micrococcales</taxon>
        <taxon>Intrasporangiaceae</taxon>
        <taxon>Nostocoides</taxon>
    </lineage>
</organism>
<dbReference type="NCBIfam" id="TIGR00544">
    <property type="entry name" value="lgt"/>
    <property type="match status" value="1"/>
</dbReference>
<evidence type="ECO:0000256" key="5">
    <source>
        <dbReference type="ARBA" id="ARBA00022989"/>
    </source>
</evidence>
<feature type="binding site" evidence="7">
    <location>
        <position position="140"/>
    </location>
    <ligand>
        <name>a 1,2-diacyl-sn-glycero-3-phospho-(1'-sn-glycerol)</name>
        <dbReference type="ChEBI" id="CHEBI:64716"/>
    </ligand>
</feature>
<gene>
    <name evidence="7 8" type="primary">lgt</name>
    <name evidence="8" type="ORF">BN11_380003</name>
</gene>
<reference evidence="8 9" key="1">
    <citation type="journal article" date="2013" name="ISME J.">
        <title>A metabolic model for members of the genus Tetrasphaera involved in enhanced biological phosphorus removal.</title>
        <authorList>
            <person name="Kristiansen R."/>
            <person name="Nguyen H.T.T."/>
            <person name="Saunders A.M."/>
            <person name="Nielsen J.L."/>
            <person name="Wimmer R."/>
            <person name="Le V.Q."/>
            <person name="McIlroy S.J."/>
            <person name="Petrovski S."/>
            <person name="Seviour R.J."/>
            <person name="Calteau A."/>
            <person name="Nielsen K.L."/>
            <person name="Nielsen P.H."/>
        </authorList>
    </citation>
    <scope>NUCLEOTIDE SEQUENCE [LARGE SCALE GENOMIC DNA]</scope>
    <source>
        <strain evidence="8 9">Ben110</strain>
    </source>
</reference>
<evidence type="ECO:0000256" key="6">
    <source>
        <dbReference type="ARBA" id="ARBA00023136"/>
    </source>
</evidence>
<comment type="pathway">
    <text evidence="7">Protein modification; lipoprotein biosynthesis (diacylglyceryl transfer).</text>
</comment>
<comment type="function">
    <text evidence="7">Catalyzes the transfer of the diacylglyceryl group from phosphatidylglycerol to the sulfhydryl group of the N-terminal cysteine of a prolipoprotein, the first step in the formation of mature lipoproteins.</text>
</comment>
<accession>W6JZ68</accession>
<dbReference type="AlphaFoldDB" id="W6JZ68"/>
<dbReference type="Pfam" id="PF01790">
    <property type="entry name" value="LGT"/>
    <property type="match status" value="1"/>
</dbReference>
<dbReference type="OrthoDB" id="871140at2"/>
<dbReference type="EMBL" id="CAJA01000312">
    <property type="protein sequence ID" value="CCH74071.1"/>
    <property type="molecule type" value="Genomic_DNA"/>
</dbReference>
<dbReference type="GO" id="GO:0005886">
    <property type="term" value="C:plasma membrane"/>
    <property type="evidence" value="ECO:0007669"/>
    <property type="project" value="UniProtKB-SubCell"/>
</dbReference>